<dbReference type="RefSeq" id="WP_117381299.1">
    <property type="nucleotide sequence ID" value="NZ_QWDE01000001.1"/>
</dbReference>
<evidence type="ECO:0000313" key="2">
    <source>
        <dbReference type="EMBL" id="RFZ84409.1"/>
    </source>
</evidence>
<comment type="caution">
    <text evidence="2">The sequence shown here is derived from an EMBL/GenBank/DDBJ whole genome shotgun (WGS) entry which is preliminary data.</text>
</comment>
<proteinExistence type="predicted"/>
<dbReference type="PANTHER" id="PTHR43415">
    <property type="entry name" value="SPERMIDINE N(1)-ACETYLTRANSFERASE"/>
    <property type="match status" value="1"/>
</dbReference>
<dbReference type="GO" id="GO:0016747">
    <property type="term" value="F:acyltransferase activity, transferring groups other than amino-acyl groups"/>
    <property type="evidence" value="ECO:0007669"/>
    <property type="project" value="InterPro"/>
</dbReference>
<dbReference type="Pfam" id="PF13302">
    <property type="entry name" value="Acetyltransf_3"/>
    <property type="match status" value="1"/>
</dbReference>
<dbReference type="AlphaFoldDB" id="A0A3E2NTW2"/>
<keyword evidence="3" id="KW-1185">Reference proteome</keyword>
<evidence type="ECO:0000259" key="1">
    <source>
        <dbReference type="PROSITE" id="PS51186"/>
    </source>
</evidence>
<reference evidence="2 3" key="1">
    <citation type="submission" date="2018-08" db="EMBL/GenBank/DDBJ databases">
        <title>Mucilaginibacter terrae sp. nov., isolated from manganese diggings.</title>
        <authorList>
            <person name="Huang Y."/>
            <person name="Zhou Z."/>
        </authorList>
    </citation>
    <scope>NUCLEOTIDE SEQUENCE [LARGE SCALE GENOMIC DNA]</scope>
    <source>
        <strain evidence="2 3">ZH6</strain>
    </source>
</reference>
<dbReference type="EMBL" id="QWDE01000001">
    <property type="protein sequence ID" value="RFZ84409.1"/>
    <property type="molecule type" value="Genomic_DNA"/>
</dbReference>
<dbReference type="InterPro" id="IPR000182">
    <property type="entry name" value="GNAT_dom"/>
</dbReference>
<evidence type="ECO:0000313" key="3">
    <source>
        <dbReference type="Proteomes" id="UP000260823"/>
    </source>
</evidence>
<dbReference type="PROSITE" id="PS51186">
    <property type="entry name" value="GNAT"/>
    <property type="match status" value="1"/>
</dbReference>
<dbReference type="SUPFAM" id="SSF55729">
    <property type="entry name" value="Acyl-CoA N-acyltransferases (Nat)"/>
    <property type="match status" value="1"/>
</dbReference>
<dbReference type="Gene3D" id="3.40.630.30">
    <property type="match status" value="1"/>
</dbReference>
<dbReference type="CDD" id="cd04301">
    <property type="entry name" value="NAT_SF"/>
    <property type="match status" value="1"/>
</dbReference>
<dbReference type="InterPro" id="IPR016181">
    <property type="entry name" value="Acyl_CoA_acyltransferase"/>
</dbReference>
<dbReference type="OrthoDB" id="9811523at2"/>
<gene>
    <name evidence="2" type="ORF">DYU05_01940</name>
</gene>
<dbReference type="Proteomes" id="UP000260823">
    <property type="component" value="Unassembled WGS sequence"/>
</dbReference>
<organism evidence="2 3">
    <name type="scientific">Mucilaginibacter terrenus</name>
    <dbReference type="NCBI Taxonomy" id="2482727"/>
    <lineage>
        <taxon>Bacteria</taxon>
        <taxon>Pseudomonadati</taxon>
        <taxon>Bacteroidota</taxon>
        <taxon>Sphingobacteriia</taxon>
        <taxon>Sphingobacteriales</taxon>
        <taxon>Sphingobacteriaceae</taxon>
        <taxon>Mucilaginibacter</taxon>
    </lineage>
</organism>
<sequence>MIKLEYFTPNDFQLLIDWINNEDLLMNWAGTQFRFPLTPDKLNWYIEDANDFNDSDVMIYKAVDEESGKTVGHVSLTALNRRNRSARITRVLVGNTGERGRGLGEQITRAVMKIGFEDFHLHRMSLGVYDFNQPAIRCYKKCGFQVDGVLRDISRQGDTFWSLMEMSILENEWRELNQHEEITTL</sequence>
<name>A0A3E2NTW2_9SPHI</name>
<feature type="domain" description="N-acetyltransferase" evidence="1">
    <location>
        <begin position="2"/>
        <end position="167"/>
    </location>
</feature>
<accession>A0A3E2NTW2</accession>
<dbReference type="PANTHER" id="PTHR43415:SF5">
    <property type="entry name" value="ACETYLTRANSFERASE"/>
    <property type="match status" value="1"/>
</dbReference>
<keyword evidence="2" id="KW-0808">Transferase</keyword>
<protein>
    <submittedName>
        <fullName evidence="2">N-acetyltransferase</fullName>
    </submittedName>
</protein>